<comment type="caution">
    <text evidence="1">The sequence shown here is derived from an EMBL/GenBank/DDBJ whole genome shotgun (WGS) entry which is preliminary data.</text>
</comment>
<evidence type="ECO:0000313" key="1">
    <source>
        <dbReference type="EMBL" id="KAK9981634.1"/>
    </source>
</evidence>
<dbReference type="AlphaFoldDB" id="A0AAW2BA81"/>
<organism evidence="1 2">
    <name type="scientific">Culter alburnus</name>
    <name type="common">Topmouth culter</name>
    <dbReference type="NCBI Taxonomy" id="194366"/>
    <lineage>
        <taxon>Eukaryota</taxon>
        <taxon>Metazoa</taxon>
        <taxon>Chordata</taxon>
        <taxon>Craniata</taxon>
        <taxon>Vertebrata</taxon>
        <taxon>Euteleostomi</taxon>
        <taxon>Actinopterygii</taxon>
        <taxon>Neopterygii</taxon>
        <taxon>Teleostei</taxon>
        <taxon>Ostariophysi</taxon>
        <taxon>Cypriniformes</taxon>
        <taxon>Xenocyprididae</taxon>
        <taxon>Xenocypridinae</taxon>
        <taxon>Culter</taxon>
    </lineage>
</organism>
<reference evidence="1 2" key="1">
    <citation type="submission" date="2024-05" db="EMBL/GenBank/DDBJ databases">
        <title>A high-quality chromosomal-level genome assembly of Topmouth culter (Culter alburnus).</title>
        <authorList>
            <person name="Zhao H."/>
        </authorList>
    </citation>
    <scope>NUCLEOTIDE SEQUENCE [LARGE SCALE GENOMIC DNA]</scope>
    <source>
        <strain evidence="1">CATC2023</strain>
        <tissue evidence="1">Muscle</tissue>
    </source>
</reference>
<protein>
    <submittedName>
        <fullName evidence="1">Uncharacterized protein</fullName>
    </submittedName>
</protein>
<keyword evidence="2" id="KW-1185">Reference proteome</keyword>
<feature type="non-terminal residue" evidence="1">
    <location>
        <position position="1"/>
    </location>
</feature>
<dbReference type="EMBL" id="JAWDJR010000001">
    <property type="protein sequence ID" value="KAK9981634.1"/>
    <property type="molecule type" value="Genomic_DNA"/>
</dbReference>
<sequence>VVTTVLDVALNTSKISESADSKELVTLGNSVIKASEKLISSLVKPTETCDNVNFTLDTVEVQVFMIGPKFTSDQIPQLDTKNASMDIDLVGIAKSNKGT</sequence>
<name>A0AAW2BA81_CULAL</name>
<evidence type="ECO:0000313" key="2">
    <source>
        <dbReference type="Proteomes" id="UP001479290"/>
    </source>
</evidence>
<dbReference type="Proteomes" id="UP001479290">
    <property type="component" value="Unassembled WGS sequence"/>
</dbReference>
<accession>A0AAW2BA81</accession>
<gene>
    <name evidence="1" type="ORF">ABG768_001158</name>
</gene>
<proteinExistence type="predicted"/>
<feature type="non-terminal residue" evidence="1">
    <location>
        <position position="99"/>
    </location>
</feature>